<keyword evidence="1" id="KW-0547">Nucleotide-binding</keyword>
<dbReference type="eggNOG" id="COG3177">
    <property type="taxonomic scope" value="Bacteria"/>
</dbReference>
<dbReference type="InterPro" id="IPR048770">
    <property type="entry name" value="SoFic-like_C"/>
</dbReference>
<feature type="binding site" evidence="1">
    <location>
        <begin position="193"/>
        <end position="199"/>
    </location>
    <ligand>
        <name>ATP</name>
        <dbReference type="ChEBI" id="CHEBI:30616"/>
    </ligand>
</feature>
<evidence type="ECO:0000256" key="1">
    <source>
        <dbReference type="PIRSR" id="PIRSR038925-1"/>
    </source>
</evidence>
<protein>
    <recommendedName>
        <fullName evidence="4">Fido domain-containing protein</fullName>
    </recommendedName>
</protein>
<feature type="binding site" evidence="1">
    <location>
        <position position="230"/>
    </location>
    <ligand>
        <name>ATP</name>
        <dbReference type="ChEBI" id="CHEBI:30616"/>
    </ligand>
</feature>
<feature type="binding site" evidence="3">
    <location>
        <begin position="230"/>
        <end position="231"/>
    </location>
    <ligand>
        <name>ATP</name>
        <dbReference type="ChEBI" id="CHEBI:30616"/>
    </ligand>
</feature>
<dbReference type="PROSITE" id="PS51459">
    <property type="entry name" value="FIDO"/>
    <property type="match status" value="1"/>
</dbReference>
<dbReference type="PIRSF" id="PIRSF038925">
    <property type="entry name" value="AMP-prot_trans"/>
    <property type="match status" value="1"/>
</dbReference>
<accession>A5TW87</accession>
<dbReference type="PANTHER" id="PTHR13504">
    <property type="entry name" value="FIDO DOMAIN-CONTAINING PROTEIN DDB_G0283145"/>
    <property type="match status" value="1"/>
</dbReference>
<evidence type="ECO:0000256" key="3">
    <source>
        <dbReference type="PIRSR" id="PIRSR640198-2"/>
    </source>
</evidence>
<dbReference type="SUPFAM" id="SSF46785">
    <property type="entry name" value="Winged helix' DNA-binding domain"/>
    <property type="match status" value="1"/>
</dbReference>
<dbReference type="Proteomes" id="UP000001921">
    <property type="component" value="Chromosome"/>
</dbReference>
<evidence type="ECO:0000313" key="5">
    <source>
        <dbReference type="EMBL" id="EDK89162.1"/>
    </source>
</evidence>
<dbReference type="InterPro" id="IPR025758">
    <property type="entry name" value="Fic/DOC_N"/>
</dbReference>
<feature type="active site" evidence="2">
    <location>
        <position position="188"/>
    </location>
</feature>
<dbReference type="InterPro" id="IPR036390">
    <property type="entry name" value="WH_DNA-bd_sf"/>
</dbReference>
<dbReference type="EMBL" id="CM000440">
    <property type="protein sequence ID" value="EDK89162.1"/>
    <property type="molecule type" value="Genomic_DNA"/>
</dbReference>
<organism evidence="5">
    <name type="scientific">Fusobacterium polymorphum ATCC 10953</name>
    <dbReference type="NCBI Taxonomy" id="393480"/>
    <lineage>
        <taxon>Bacteria</taxon>
        <taxon>Fusobacteriati</taxon>
        <taxon>Fusobacteriota</taxon>
        <taxon>Fusobacteriia</taxon>
        <taxon>Fusobacteriales</taxon>
        <taxon>Fusobacteriaceae</taxon>
        <taxon>Fusobacterium</taxon>
    </lineage>
</organism>
<dbReference type="PANTHER" id="PTHR13504:SF35">
    <property type="entry name" value="PROTEIN ADENYLYLTRANSFERASE SOFIC"/>
    <property type="match status" value="1"/>
</dbReference>
<feature type="binding site" evidence="3">
    <location>
        <begin position="192"/>
        <end position="199"/>
    </location>
    <ligand>
        <name>ATP</name>
        <dbReference type="ChEBI" id="CHEBI:30616"/>
    </ligand>
</feature>
<proteinExistence type="predicted"/>
<dbReference type="InterPro" id="IPR003812">
    <property type="entry name" value="Fido"/>
</dbReference>
<dbReference type="Gene3D" id="1.10.3290.10">
    <property type="entry name" value="Fido-like domain"/>
    <property type="match status" value="1"/>
</dbReference>
<dbReference type="Pfam" id="PF21248">
    <property type="entry name" value="SoFic-like_C"/>
    <property type="match status" value="1"/>
</dbReference>
<dbReference type="Pfam" id="PF13784">
    <property type="entry name" value="Fic_N"/>
    <property type="match status" value="1"/>
</dbReference>
<dbReference type="InterPro" id="IPR036597">
    <property type="entry name" value="Fido-like_dom_sf"/>
</dbReference>
<dbReference type="AlphaFoldDB" id="A5TW87"/>
<reference evidence="5" key="1">
    <citation type="submission" date="2006-07" db="EMBL/GenBank/DDBJ databases">
        <authorList>
            <person name="Qin X."/>
            <person name="Weinstock G.M."/>
        </authorList>
    </citation>
    <scope>NUCLEOTIDE SEQUENCE [LARGE SCALE GENOMIC DNA]</scope>
    <source>
        <strain evidence="5">ATCC 10953</strain>
    </source>
</reference>
<dbReference type="InterPro" id="IPR040198">
    <property type="entry name" value="Fido_containing"/>
</dbReference>
<dbReference type="InterPro" id="IPR026287">
    <property type="entry name" value="SoFic-like"/>
</dbReference>
<evidence type="ECO:0000259" key="4">
    <source>
        <dbReference type="PROSITE" id="PS51459"/>
    </source>
</evidence>
<evidence type="ECO:0000256" key="2">
    <source>
        <dbReference type="PIRSR" id="PIRSR640198-1"/>
    </source>
</evidence>
<sequence length="353" mass="41222">MRKMYKLPIENLDLNKRDIFEQLVKATESLGILKGTLNKLPNPNIILNVITLKEAKESSEIENIITTYDELYKEMILKDKSNLNAKEVLNYKSAINLGNHLVQEKNMITTNMINEIHHLIEPNKGDIRKQGGTVIMNTRTGEILHIPPQNYEEIMEYLKNLEDFINLEDKINPLIKMALIHLQFEMIHPYYDGNGRTGRVLNLMYLKLSDKLDTPILYLSKYIIENRSEYYNLLNKAGKSKKDILEFIIYMLKAIEKTSKYTLTLIDNIIDAMNNTKKILKDKLPKIYSKDLLELLFFEFYTKNEYIRTKLNISRQTATSYLKQLEEVGILSSEKIGKEIIYKNISLFKIAEN</sequence>
<keyword evidence="1" id="KW-0067">ATP-binding</keyword>
<dbReference type="GO" id="GO:0005524">
    <property type="term" value="F:ATP binding"/>
    <property type="evidence" value="ECO:0007669"/>
    <property type="project" value="UniProtKB-KW"/>
</dbReference>
<gene>
    <name evidence="5" type="ORF">FNP_1379</name>
</gene>
<feature type="binding site" evidence="1">
    <location>
        <position position="62"/>
    </location>
    <ligand>
        <name>ATP</name>
        <dbReference type="ChEBI" id="CHEBI:30616"/>
    </ligand>
</feature>
<dbReference type="HOGENOM" id="CLU_047250_1_1_0"/>
<dbReference type="SUPFAM" id="SSF140931">
    <property type="entry name" value="Fic-like"/>
    <property type="match status" value="1"/>
</dbReference>
<name>A5TW87_FUSNP</name>
<feature type="binding site" evidence="1">
    <location>
        <position position="188"/>
    </location>
    <ligand>
        <name>ATP</name>
        <dbReference type="ChEBI" id="CHEBI:30616"/>
    </ligand>
</feature>
<feature type="domain" description="Fido" evidence="4">
    <location>
        <begin position="108"/>
        <end position="253"/>
    </location>
</feature>
<reference evidence="5" key="2">
    <citation type="submission" date="2007-05" db="EMBL/GenBank/DDBJ databases">
        <title>Genome sequence of Fusobacterium nucleatum subspecies polymorphum - a genetically tractable Fusobacterium.</title>
        <authorList>
            <person name="Karpathy S.E."/>
            <person name="Xiang Q."/>
            <person name="Gioia J."/>
            <person name="Jiang H."/>
            <person name="Liu Y."/>
            <person name="Petrosino J.F."/>
            <person name="Yerrapragada S."/>
            <person name="Fox G.E."/>
            <person name="Kinder Haake S."/>
            <person name="Weinstock G.M."/>
            <person name="Highlander S.K."/>
        </authorList>
    </citation>
    <scope>NUCLEOTIDE SEQUENCE [LARGE SCALE GENOMIC DNA]</scope>
    <source>
        <strain evidence="5">ATCC 10953</strain>
    </source>
</reference>
<dbReference type="Pfam" id="PF02661">
    <property type="entry name" value="Fic"/>
    <property type="match status" value="1"/>
</dbReference>